<dbReference type="Proteomes" id="UP000012149">
    <property type="component" value="Unassembled WGS sequence"/>
</dbReference>
<dbReference type="EMBL" id="AKWE02000070">
    <property type="protein sequence ID" value="EMO58607.1"/>
    <property type="molecule type" value="Genomic_DNA"/>
</dbReference>
<dbReference type="PANTHER" id="PTHR34847:SF1">
    <property type="entry name" value="NODULATION PROTEIN U"/>
    <property type="match status" value="1"/>
</dbReference>
<dbReference type="Pfam" id="PF16861">
    <property type="entry name" value="Carbam_trans_C"/>
    <property type="match status" value="1"/>
</dbReference>
<protein>
    <recommendedName>
        <fullName evidence="1">Carbamoyltransferase C-terminal domain-containing protein</fullName>
    </recommendedName>
</protein>
<name>M6VMB1_9LEPT</name>
<evidence type="ECO:0000259" key="1">
    <source>
        <dbReference type="Pfam" id="PF16861"/>
    </source>
</evidence>
<dbReference type="InterPro" id="IPR038152">
    <property type="entry name" value="Carbam_trans_C_sf"/>
</dbReference>
<dbReference type="InterPro" id="IPR031730">
    <property type="entry name" value="Carbam_trans_C"/>
</dbReference>
<gene>
    <name evidence="2" type="ORF">LEP1GSC161_2941</name>
</gene>
<proteinExistence type="predicted"/>
<dbReference type="Gene3D" id="3.90.870.20">
    <property type="entry name" value="Carbamoyltransferase, C-terminal domain"/>
    <property type="match status" value="1"/>
</dbReference>
<dbReference type="PANTHER" id="PTHR34847">
    <property type="entry name" value="NODULATION PROTEIN U"/>
    <property type="match status" value="1"/>
</dbReference>
<accession>M6VMB1</accession>
<feature type="domain" description="Carbamoyltransferase C-terminal" evidence="1">
    <location>
        <begin position="2"/>
        <end position="79"/>
    </location>
</feature>
<evidence type="ECO:0000313" key="2">
    <source>
        <dbReference type="EMBL" id="EMO58607.1"/>
    </source>
</evidence>
<dbReference type="AlphaFoldDB" id="M6VMB1"/>
<comment type="caution">
    <text evidence="2">The sequence shown here is derived from an EMBL/GenBank/DDBJ whole genome shotgun (WGS) entry which is preliminary data.</text>
</comment>
<dbReference type="InterPro" id="IPR051338">
    <property type="entry name" value="NodU/CmcH_Carbamoyltrnsfr"/>
</dbReference>
<evidence type="ECO:0000313" key="3">
    <source>
        <dbReference type="Proteomes" id="UP000012149"/>
    </source>
</evidence>
<reference evidence="2 3" key="1">
    <citation type="submission" date="2013-01" db="EMBL/GenBank/DDBJ databases">
        <authorList>
            <person name="Harkins D.M."/>
            <person name="Durkin A.S."/>
            <person name="Brinkac L.M."/>
            <person name="Haft D.H."/>
            <person name="Selengut J.D."/>
            <person name="Sanka R."/>
            <person name="DePew J."/>
            <person name="Purushe J."/>
            <person name="Matthias M.A."/>
            <person name="Vinetz J.M."/>
            <person name="Sutton G.G."/>
            <person name="Nierman W.C."/>
            <person name="Fouts D.E."/>
        </authorList>
    </citation>
    <scope>NUCLEOTIDE SEQUENCE [LARGE SCALE GENOMIC DNA]</scope>
    <source>
        <strain evidence="2 3">CBC1416</strain>
    </source>
</reference>
<organism evidence="2 3">
    <name type="scientific">Leptospira santarosai str. CBC1416</name>
    <dbReference type="NCBI Taxonomy" id="1193059"/>
    <lineage>
        <taxon>Bacteria</taxon>
        <taxon>Pseudomonadati</taxon>
        <taxon>Spirochaetota</taxon>
        <taxon>Spirochaetia</taxon>
        <taxon>Leptospirales</taxon>
        <taxon>Leptospiraceae</taxon>
        <taxon>Leptospira</taxon>
    </lineage>
</organism>
<sequence>MAAIHPADFTVRPQILKEERNSEYYALIKAFEKYTGVGALLNTSFNLHGEPIVCSPEDALHTLERSELDGVIFDDFLILRA</sequence>